<comment type="subcellular location">
    <subcellularLocation>
        <location evidence="1">Membrane</location>
    </subcellularLocation>
</comment>
<dbReference type="WBParaSite" id="ALUE_0000389201-mRNA-1">
    <property type="protein sequence ID" value="ALUE_0000389201-mRNA-1"/>
    <property type="gene ID" value="ALUE_0000389201"/>
</dbReference>
<evidence type="ECO:0000256" key="1">
    <source>
        <dbReference type="ARBA" id="ARBA00004370"/>
    </source>
</evidence>
<accession>A0A9J2P238</accession>
<evidence type="ECO:0000313" key="8">
    <source>
        <dbReference type="WBParaSite" id="ALUE_0000389201-mRNA-1"/>
    </source>
</evidence>
<feature type="transmembrane region" description="Helical" evidence="5">
    <location>
        <begin position="70"/>
        <end position="90"/>
    </location>
</feature>
<feature type="transmembrane region" description="Helical" evidence="5">
    <location>
        <begin position="245"/>
        <end position="268"/>
    </location>
</feature>
<feature type="transmembrane region" description="Helical" evidence="5">
    <location>
        <begin position="153"/>
        <end position="173"/>
    </location>
</feature>
<dbReference type="AlphaFoldDB" id="A0A9J2P238"/>
<evidence type="ECO:0000256" key="2">
    <source>
        <dbReference type="ARBA" id="ARBA00022692"/>
    </source>
</evidence>
<dbReference type="Proteomes" id="UP000036681">
    <property type="component" value="Unplaced"/>
</dbReference>
<feature type="domain" description="G-protein coupled receptors family 1 profile" evidence="6">
    <location>
        <begin position="48"/>
        <end position="290"/>
    </location>
</feature>
<dbReference type="GO" id="GO:0016020">
    <property type="term" value="C:membrane"/>
    <property type="evidence" value="ECO:0007669"/>
    <property type="project" value="UniProtKB-SubCell"/>
</dbReference>
<feature type="transmembrane region" description="Helical" evidence="5">
    <location>
        <begin position="274"/>
        <end position="293"/>
    </location>
</feature>
<feature type="transmembrane region" description="Helical" evidence="5">
    <location>
        <begin position="457"/>
        <end position="478"/>
    </location>
</feature>
<evidence type="ECO:0000313" key="7">
    <source>
        <dbReference type="Proteomes" id="UP000036681"/>
    </source>
</evidence>
<feature type="transmembrane region" description="Helical" evidence="5">
    <location>
        <begin position="499"/>
        <end position="522"/>
    </location>
</feature>
<keyword evidence="2 5" id="KW-0812">Transmembrane</keyword>
<dbReference type="Gene3D" id="1.20.1070.10">
    <property type="entry name" value="Rhodopsin 7-helix transmembrane proteins"/>
    <property type="match status" value="2"/>
</dbReference>
<organism evidence="7 8">
    <name type="scientific">Ascaris lumbricoides</name>
    <name type="common">Giant roundworm</name>
    <dbReference type="NCBI Taxonomy" id="6252"/>
    <lineage>
        <taxon>Eukaryota</taxon>
        <taxon>Metazoa</taxon>
        <taxon>Ecdysozoa</taxon>
        <taxon>Nematoda</taxon>
        <taxon>Chromadorea</taxon>
        <taxon>Rhabditida</taxon>
        <taxon>Spirurina</taxon>
        <taxon>Ascaridomorpha</taxon>
        <taxon>Ascaridoidea</taxon>
        <taxon>Ascarididae</taxon>
        <taxon>Ascaris</taxon>
    </lineage>
</organism>
<name>A0A9J2P238_ASCLU</name>
<feature type="transmembrane region" description="Helical" evidence="5">
    <location>
        <begin position="202"/>
        <end position="218"/>
    </location>
</feature>
<evidence type="ECO:0000256" key="4">
    <source>
        <dbReference type="ARBA" id="ARBA00023136"/>
    </source>
</evidence>
<evidence type="ECO:0000256" key="5">
    <source>
        <dbReference type="SAM" id="Phobius"/>
    </source>
</evidence>
<reference evidence="8" key="1">
    <citation type="submission" date="2023-03" db="UniProtKB">
        <authorList>
            <consortium name="WormBaseParasite"/>
        </authorList>
    </citation>
    <scope>IDENTIFICATION</scope>
</reference>
<feature type="transmembrane region" description="Helical" evidence="5">
    <location>
        <begin position="38"/>
        <end position="58"/>
    </location>
</feature>
<keyword evidence="3 5" id="KW-1133">Transmembrane helix</keyword>
<feature type="transmembrane region" description="Helical" evidence="5">
    <location>
        <begin position="415"/>
        <end position="437"/>
    </location>
</feature>
<dbReference type="PROSITE" id="PS50262">
    <property type="entry name" value="G_PROTEIN_RECEP_F1_2"/>
    <property type="match status" value="1"/>
</dbReference>
<dbReference type="InterPro" id="IPR017452">
    <property type="entry name" value="GPCR_Rhodpsn_7TM"/>
</dbReference>
<dbReference type="InterPro" id="IPR047130">
    <property type="entry name" value="7TM_GPCR_Srsx_nematod"/>
</dbReference>
<keyword evidence="4 5" id="KW-0472">Membrane</keyword>
<dbReference type="SUPFAM" id="SSF81321">
    <property type="entry name" value="Family A G protein-coupled receptor-like"/>
    <property type="match status" value="1"/>
</dbReference>
<sequence length="597" mass="66229">MSKRRKEISFFQDNTASDSSSYQMASINFLTAINASECFSVSGFTVVVNLSLAAAIFFSKYAHIAQSGRAYVLIVGTLITDTIFNLAYLFSSIITIVMEERPSRLSCSIQAFPCTFYILGTPLIGFSIALVAFDRFYAVISPARYFKSEAKQAWFGVAGILGVAFVVLLMFIIFMAMNNAQCLIGFVGLAGVMFILRYLRMASIGTAIAFYIATYAYVKSNHEKVSKQLGHQHAMNRMMSILKTAVIAILPAVVFIFIPDICFSFGALLNYTDYLNTMIMFKGAINAFIYLLRHRDLRKCVCSRDTVKISRHKIMKVSVSGCTATINLALTALIFSSKHSSVARCERTYVLIFGSLIMDTTLSLAYLFSSIVLIITEEKMSRLNLPTNSYFNGGRSIFLFLFAERPSRLSCTIQTFSCVFFMLGTPLVGFSVILVAYDRLYAVIKPAIYYKSGAKQAWIGVTVSFGIAFAILLVFIAIKATRHSACILDFQGLSALMPVLRCMRLLTIVLAITFYVAAYAYVRSNRDKLAKQLSQKHAMNRMMSLLKTSATPEWWKLFGAIMLPHKLGDPDNAAPANPLLGSAPKLEAKPLLHITSL</sequence>
<proteinExistence type="predicted"/>
<evidence type="ECO:0000256" key="3">
    <source>
        <dbReference type="ARBA" id="ARBA00022989"/>
    </source>
</evidence>
<feature type="transmembrane region" description="Helical" evidence="5">
    <location>
        <begin position="111"/>
        <end position="133"/>
    </location>
</feature>
<dbReference type="PANTHER" id="PTHR23360:SF26">
    <property type="entry name" value="G-PROTEIN COUPLED RECEPTORS FAMILY 1 PROFILE DOMAIN-CONTAINING PROTEIN"/>
    <property type="match status" value="1"/>
</dbReference>
<keyword evidence="7" id="KW-1185">Reference proteome</keyword>
<feature type="transmembrane region" description="Helical" evidence="5">
    <location>
        <begin position="348"/>
        <end position="375"/>
    </location>
</feature>
<feature type="transmembrane region" description="Helical" evidence="5">
    <location>
        <begin position="180"/>
        <end position="196"/>
    </location>
</feature>
<dbReference type="PANTHER" id="PTHR23360">
    <property type="entry name" value="G-PROTEIN COUPLED RECEPTORS FAMILY 1 PROFILE DOMAIN-CONTAINING PROTEIN-RELATED"/>
    <property type="match status" value="1"/>
</dbReference>
<dbReference type="CDD" id="cd00637">
    <property type="entry name" value="7tm_classA_rhodopsin-like"/>
    <property type="match status" value="1"/>
</dbReference>
<protein>
    <submittedName>
        <fullName evidence="8">G-protein coupled receptors family 1 profile domain-containing protein</fullName>
    </submittedName>
</protein>
<feature type="transmembrane region" description="Helical" evidence="5">
    <location>
        <begin position="314"/>
        <end position="336"/>
    </location>
</feature>
<evidence type="ECO:0000259" key="6">
    <source>
        <dbReference type="PROSITE" id="PS50262"/>
    </source>
</evidence>